<evidence type="ECO:0000256" key="7">
    <source>
        <dbReference type="SAM" id="Phobius"/>
    </source>
</evidence>
<dbReference type="PANTHER" id="PTHR12841:SF6">
    <property type="entry name" value="PROTEIN UNC-50 HOMOLOG"/>
    <property type="match status" value="1"/>
</dbReference>
<feature type="transmembrane region" description="Helical" evidence="7">
    <location>
        <begin position="212"/>
        <end position="237"/>
    </location>
</feature>
<feature type="transmembrane region" description="Helical" evidence="7">
    <location>
        <begin position="249"/>
        <end position="279"/>
    </location>
</feature>
<keyword evidence="4 7" id="KW-1133">Transmembrane helix</keyword>
<evidence type="ECO:0000313" key="9">
    <source>
        <dbReference type="Proteomes" id="UP000070544"/>
    </source>
</evidence>
<comment type="similarity">
    <text evidence="2">Belongs to the unc-50 family.</text>
</comment>
<evidence type="ECO:0000313" key="8">
    <source>
        <dbReference type="EMBL" id="KXS09705.1"/>
    </source>
</evidence>
<dbReference type="GO" id="GO:0016192">
    <property type="term" value="P:vesicle-mediated transport"/>
    <property type="evidence" value="ECO:0007669"/>
    <property type="project" value="EnsemblFungi"/>
</dbReference>
<feature type="compositionally biased region" description="Polar residues" evidence="6">
    <location>
        <begin position="9"/>
        <end position="21"/>
    </location>
</feature>
<gene>
    <name evidence="8" type="ORF">M427DRAFT_63607</name>
</gene>
<keyword evidence="3 7" id="KW-0812">Transmembrane</keyword>
<dbReference type="OrthoDB" id="10027013at2759"/>
<organism evidence="8 9">
    <name type="scientific">Gonapodya prolifera (strain JEL478)</name>
    <name type="common">Monoblepharis prolifera</name>
    <dbReference type="NCBI Taxonomy" id="1344416"/>
    <lineage>
        <taxon>Eukaryota</taxon>
        <taxon>Fungi</taxon>
        <taxon>Fungi incertae sedis</taxon>
        <taxon>Chytridiomycota</taxon>
        <taxon>Chytridiomycota incertae sedis</taxon>
        <taxon>Monoblepharidomycetes</taxon>
        <taxon>Monoblepharidales</taxon>
        <taxon>Gonapodyaceae</taxon>
        <taxon>Gonapodya</taxon>
    </lineage>
</organism>
<keyword evidence="5 7" id="KW-0472">Membrane</keyword>
<feature type="transmembrane region" description="Helical" evidence="7">
    <location>
        <begin position="136"/>
        <end position="158"/>
    </location>
</feature>
<evidence type="ECO:0000256" key="4">
    <source>
        <dbReference type="ARBA" id="ARBA00022989"/>
    </source>
</evidence>
<feature type="region of interest" description="Disordered" evidence="6">
    <location>
        <begin position="1"/>
        <end position="47"/>
    </location>
</feature>
<evidence type="ECO:0000256" key="5">
    <source>
        <dbReference type="ARBA" id="ARBA00023136"/>
    </source>
</evidence>
<evidence type="ECO:0000256" key="3">
    <source>
        <dbReference type="ARBA" id="ARBA00022692"/>
    </source>
</evidence>
<reference evidence="8 9" key="1">
    <citation type="journal article" date="2015" name="Genome Biol. Evol.">
        <title>Phylogenomic analyses indicate that early fungi evolved digesting cell walls of algal ancestors of land plants.</title>
        <authorList>
            <person name="Chang Y."/>
            <person name="Wang S."/>
            <person name="Sekimoto S."/>
            <person name="Aerts A.L."/>
            <person name="Choi C."/>
            <person name="Clum A."/>
            <person name="LaButti K.M."/>
            <person name="Lindquist E.A."/>
            <person name="Yee Ngan C."/>
            <person name="Ohm R.A."/>
            <person name="Salamov A.A."/>
            <person name="Grigoriev I.V."/>
            <person name="Spatafora J.W."/>
            <person name="Berbee M.L."/>
        </authorList>
    </citation>
    <scope>NUCLEOTIDE SEQUENCE [LARGE SCALE GENOMIC DNA]</scope>
    <source>
        <strain evidence="8 9">JEL478</strain>
    </source>
</reference>
<dbReference type="PANTHER" id="PTHR12841">
    <property type="entry name" value="PROTEIN UNC-50 HOMOLOG"/>
    <property type="match status" value="1"/>
</dbReference>
<dbReference type="GO" id="GO:0000139">
    <property type="term" value="C:Golgi membrane"/>
    <property type="evidence" value="ECO:0007669"/>
    <property type="project" value="EnsemblFungi"/>
</dbReference>
<feature type="transmembrane region" description="Helical" evidence="7">
    <location>
        <begin position="105"/>
        <end position="124"/>
    </location>
</feature>
<comment type="subcellular location">
    <subcellularLocation>
        <location evidence="1">Membrane</location>
        <topology evidence="1">Multi-pass membrane protein</topology>
    </subcellularLocation>
</comment>
<feature type="transmembrane region" description="Helical" evidence="7">
    <location>
        <begin position="179"/>
        <end position="206"/>
    </location>
</feature>
<dbReference type="InterPro" id="IPR007881">
    <property type="entry name" value="UNC-50"/>
</dbReference>
<dbReference type="Pfam" id="PF05216">
    <property type="entry name" value="UNC-50"/>
    <property type="match status" value="1"/>
</dbReference>
<evidence type="ECO:0000256" key="1">
    <source>
        <dbReference type="ARBA" id="ARBA00004141"/>
    </source>
</evidence>
<protein>
    <submittedName>
        <fullName evidence="8">UNC-50 protein</fullName>
    </submittedName>
</protein>
<dbReference type="OMA" id="YRNFMYR"/>
<name>A0A138ZZL0_GONPJ</name>
<sequence>MATAGALATPSSTSPLRQQRYSPIPPSPPDVFNGMIPTPASARGRRRRTGTGIVEYIRRVFNVQQMDFEFALSQMFYVCVSPMRVYRNIYYHKQTKNQWARDDPAFVVVQSALLSIIAIAYSIAYRVGFLGTLKLMFFMVAVDYLLVGAGVATVNWLFTNRVLIAQPLLHSVRQQVEWAYCFDVHCNAFFPLSLATYVVQFFFLPIVTRQGWVAAFVGNTLYGGAVGYYLYVTFLGYNALPFLRHQTIFLYPIALICAAWIVCVALGFNVAAFVLGVYFGT</sequence>
<evidence type="ECO:0000256" key="2">
    <source>
        <dbReference type="ARBA" id="ARBA00006293"/>
    </source>
</evidence>
<dbReference type="Proteomes" id="UP000070544">
    <property type="component" value="Unassembled WGS sequence"/>
</dbReference>
<evidence type="ECO:0000256" key="6">
    <source>
        <dbReference type="SAM" id="MobiDB-lite"/>
    </source>
</evidence>
<proteinExistence type="inferred from homology"/>
<dbReference type="AlphaFoldDB" id="A0A138ZZL0"/>
<keyword evidence="9" id="KW-1185">Reference proteome</keyword>
<dbReference type="EMBL" id="KQ965852">
    <property type="protein sequence ID" value="KXS09705.1"/>
    <property type="molecule type" value="Genomic_DNA"/>
</dbReference>
<accession>A0A138ZZL0</accession>